<protein>
    <submittedName>
        <fullName evidence="1">Putative abc multidrug protein</fullName>
    </submittedName>
</protein>
<evidence type="ECO:0000313" key="1">
    <source>
        <dbReference type="EMBL" id="EMR89174.1"/>
    </source>
</evidence>
<dbReference type="Gene3D" id="3.40.50.300">
    <property type="entry name" value="P-loop containing nucleotide triphosphate hydrolases"/>
    <property type="match status" value="1"/>
</dbReference>
<dbReference type="Proteomes" id="UP000012045">
    <property type="component" value="Unassembled WGS sequence"/>
</dbReference>
<accession>M7U680</accession>
<dbReference type="PANTHER" id="PTHR43394:SF1">
    <property type="entry name" value="ATP-BINDING CASSETTE SUB-FAMILY B MEMBER 10, MITOCHONDRIAL"/>
    <property type="match status" value="1"/>
</dbReference>
<dbReference type="STRING" id="1290391.M7U680"/>
<dbReference type="OrthoDB" id="6500128at2759"/>
<gene>
    <name evidence="1" type="ORF">BcDW1_2184</name>
</gene>
<dbReference type="InterPro" id="IPR027417">
    <property type="entry name" value="P-loop_NTPase"/>
</dbReference>
<proteinExistence type="predicted"/>
<reference evidence="2" key="1">
    <citation type="journal article" date="2013" name="Genome Announc.">
        <title>Draft genome sequence of Botrytis cinerea BcDW1, inoculum for noble rot of grape berries.</title>
        <authorList>
            <person name="Blanco-Ulate B."/>
            <person name="Allen G."/>
            <person name="Powell A.L."/>
            <person name="Cantu D."/>
        </authorList>
    </citation>
    <scope>NUCLEOTIDE SEQUENCE [LARGE SCALE GENOMIC DNA]</scope>
    <source>
        <strain evidence="2">BcDW1</strain>
    </source>
</reference>
<sequence>MILRTSHREGAGGILLLDEAKSNIDRETDEVMQRIIREVLRGYTILVVAHRLDSIMDSEPIVVLQRGRIVEVGGPGELLGREGAFAGLYGVGGKERESSG</sequence>
<dbReference type="AlphaFoldDB" id="M7U680"/>
<dbReference type="EMBL" id="KB707758">
    <property type="protein sequence ID" value="EMR89174.1"/>
    <property type="molecule type" value="Genomic_DNA"/>
</dbReference>
<organism evidence="1 2">
    <name type="scientific">Botryotinia fuckeliana (strain BcDW1)</name>
    <name type="common">Noble rot fungus</name>
    <name type="synonym">Botrytis cinerea</name>
    <dbReference type="NCBI Taxonomy" id="1290391"/>
    <lineage>
        <taxon>Eukaryota</taxon>
        <taxon>Fungi</taxon>
        <taxon>Dikarya</taxon>
        <taxon>Ascomycota</taxon>
        <taxon>Pezizomycotina</taxon>
        <taxon>Leotiomycetes</taxon>
        <taxon>Helotiales</taxon>
        <taxon>Sclerotiniaceae</taxon>
        <taxon>Botrytis</taxon>
    </lineage>
</organism>
<dbReference type="GO" id="GO:0015421">
    <property type="term" value="F:ABC-type oligopeptide transporter activity"/>
    <property type="evidence" value="ECO:0007669"/>
    <property type="project" value="TreeGrafter"/>
</dbReference>
<dbReference type="SUPFAM" id="SSF52540">
    <property type="entry name" value="P-loop containing nucleoside triphosphate hydrolases"/>
    <property type="match status" value="1"/>
</dbReference>
<name>M7U680_BOTF1</name>
<dbReference type="PANTHER" id="PTHR43394">
    <property type="entry name" value="ATP-DEPENDENT PERMEASE MDL1, MITOCHONDRIAL"/>
    <property type="match status" value="1"/>
</dbReference>
<evidence type="ECO:0000313" key="2">
    <source>
        <dbReference type="Proteomes" id="UP000012045"/>
    </source>
</evidence>
<dbReference type="InterPro" id="IPR039421">
    <property type="entry name" value="Type_1_exporter"/>
</dbReference>
<dbReference type="HOGENOM" id="CLU_2305630_0_0_1"/>